<gene>
    <name evidence="4" type="ORF">RFI_30432</name>
</gene>
<evidence type="ECO:0000256" key="2">
    <source>
        <dbReference type="ARBA" id="ARBA00022737"/>
    </source>
</evidence>
<dbReference type="InterPro" id="IPR015943">
    <property type="entry name" value="WD40/YVTN_repeat-like_dom_sf"/>
</dbReference>
<comment type="caution">
    <text evidence="4">The sequence shown here is derived from an EMBL/GenBank/DDBJ whole genome shotgun (WGS) entry which is preliminary data.</text>
</comment>
<dbReference type="PANTHER" id="PTHR19848">
    <property type="entry name" value="WD40 REPEAT PROTEIN"/>
    <property type="match status" value="1"/>
</dbReference>
<evidence type="ECO:0000313" key="5">
    <source>
        <dbReference type="Proteomes" id="UP000023152"/>
    </source>
</evidence>
<dbReference type="PROSITE" id="PS50294">
    <property type="entry name" value="WD_REPEATS_REGION"/>
    <property type="match status" value="2"/>
</dbReference>
<reference evidence="4 5" key="1">
    <citation type="journal article" date="2013" name="Curr. Biol.">
        <title>The Genome of the Foraminiferan Reticulomyxa filosa.</title>
        <authorList>
            <person name="Glockner G."/>
            <person name="Hulsmann N."/>
            <person name="Schleicher M."/>
            <person name="Noegel A.A."/>
            <person name="Eichinger L."/>
            <person name="Gallinger C."/>
            <person name="Pawlowski J."/>
            <person name="Sierra R."/>
            <person name="Euteneuer U."/>
            <person name="Pillet L."/>
            <person name="Moustafa A."/>
            <person name="Platzer M."/>
            <person name="Groth M."/>
            <person name="Szafranski K."/>
            <person name="Schliwa M."/>
        </authorList>
    </citation>
    <scope>NUCLEOTIDE SEQUENCE [LARGE SCALE GENOMIC DNA]</scope>
</reference>
<feature type="non-terminal residue" evidence="4">
    <location>
        <position position="157"/>
    </location>
</feature>
<dbReference type="InterPro" id="IPR036322">
    <property type="entry name" value="WD40_repeat_dom_sf"/>
</dbReference>
<dbReference type="EMBL" id="ASPP01026654">
    <property type="protein sequence ID" value="ETO06960.1"/>
    <property type="molecule type" value="Genomic_DNA"/>
</dbReference>
<dbReference type="PROSITE" id="PS50082">
    <property type="entry name" value="WD_REPEATS_2"/>
    <property type="match status" value="2"/>
</dbReference>
<proteinExistence type="predicted"/>
<keyword evidence="2" id="KW-0677">Repeat</keyword>
<name>X6M1V7_RETFI</name>
<dbReference type="PANTHER" id="PTHR19848:SF8">
    <property type="entry name" value="F-BOX AND WD REPEAT DOMAIN CONTAINING 7"/>
    <property type="match status" value="1"/>
</dbReference>
<dbReference type="PRINTS" id="PR00320">
    <property type="entry name" value="GPROTEINBRPT"/>
</dbReference>
<evidence type="ECO:0000313" key="4">
    <source>
        <dbReference type="EMBL" id="ETO06960.1"/>
    </source>
</evidence>
<dbReference type="InterPro" id="IPR001680">
    <property type="entry name" value="WD40_rpt"/>
</dbReference>
<accession>X6M1V7</accession>
<keyword evidence="1 3" id="KW-0853">WD repeat</keyword>
<organism evidence="4 5">
    <name type="scientific">Reticulomyxa filosa</name>
    <dbReference type="NCBI Taxonomy" id="46433"/>
    <lineage>
        <taxon>Eukaryota</taxon>
        <taxon>Sar</taxon>
        <taxon>Rhizaria</taxon>
        <taxon>Retaria</taxon>
        <taxon>Foraminifera</taxon>
        <taxon>Monothalamids</taxon>
        <taxon>Reticulomyxidae</taxon>
        <taxon>Reticulomyxa</taxon>
    </lineage>
</organism>
<dbReference type="PROSITE" id="PS00678">
    <property type="entry name" value="WD_REPEATS_1"/>
    <property type="match status" value="2"/>
</dbReference>
<dbReference type="InterPro" id="IPR020472">
    <property type="entry name" value="WD40_PAC1"/>
</dbReference>
<feature type="repeat" description="WD" evidence="3">
    <location>
        <begin position="107"/>
        <end position="150"/>
    </location>
</feature>
<evidence type="ECO:0000256" key="3">
    <source>
        <dbReference type="PROSITE-ProRule" id="PRU00221"/>
    </source>
</evidence>
<sequence length="157" mass="18240">MLDTFRELSKLLNIFTGHMNFVYSIDFSTFGDSQVICSGSLDKTIRMWDVKTSKQIQSFSQLLNWAYCVKFSPYHYYNRRRSVICSSSDDKNILFWDFKDNRQLQVFDGHNGWVGGIEFSPFNGGRYLCSGSEDNTIRLWDVETSKSLHVFNGHEDG</sequence>
<evidence type="ECO:0000256" key="1">
    <source>
        <dbReference type="ARBA" id="ARBA00022574"/>
    </source>
</evidence>
<dbReference type="OrthoDB" id="4869960at2759"/>
<dbReference type="AlphaFoldDB" id="X6M1V7"/>
<dbReference type="InterPro" id="IPR019775">
    <property type="entry name" value="WD40_repeat_CS"/>
</dbReference>
<dbReference type="SUPFAM" id="SSF50978">
    <property type="entry name" value="WD40 repeat-like"/>
    <property type="match status" value="1"/>
</dbReference>
<dbReference type="Proteomes" id="UP000023152">
    <property type="component" value="Unassembled WGS sequence"/>
</dbReference>
<feature type="repeat" description="WD" evidence="3">
    <location>
        <begin position="15"/>
        <end position="58"/>
    </location>
</feature>
<dbReference type="Gene3D" id="2.130.10.10">
    <property type="entry name" value="YVTN repeat-like/Quinoprotein amine dehydrogenase"/>
    <property type="match status" value="1"/>
</dbReference>
<keyword evidence="5" id="KW-1185">Reference proteome</keyword>
<protein>
    <submittedName>
        <fullName evidence="4">WD-40 repeat protein</fullName>
    </submittedName>
</protein>
<dbReference type="SMART" id="SM00320">
    <property type="entry name" value="WD40"/>
    <property type="match status" value="3"/>
</dbReference>
<dbReference type="Pfam" id="PF00400">
    <property type="entry name" value="WD40"/>
    <property type="match status" value="3"/>
</dbReference>